<evidence type="ECO:0000256" key="11">
    <source>
        <dbReference type="ARBA" id="ARBA00023136"/>
    </source>
</evidence>
<evidence type="ECO:0000256" key="9">
    <source>
        <dbReference type="ARBA" id="ARBA00022840"/>
    </source>
</evidence>
<proteinExistence type="predicted"/>
<comment type="caution">
    <text evidence="13">The sequence shown here is derived from an EMBL/GenBank/DDBJ whole genome shotgun (WGS) entry which is preliminary data.</text>
</comment>
<dbReference type="PATRIC" id="fig|997296.3.peg.1301"/>
<dbReference type="AlphaFoldDB" id="I3E093"/>
<evidence type="ECO:0000313" key="14">
    <source>
        <dbReference type="Proteomes" id="UP000010523"/>
    </source>
</evidence>
<evidence type="ECO:0000313" key="13">
    <source>
        <dbReference type="EMBL" id="EIJ79914.1"/>
    </source>
</evidence>
<dbReference type="SUPFAM" id="SSF55785">
    <property type="entry name" value="PYP-like sensor domain (PAS domain)"/>
    <property type="match status" value="1"/>
</dbReference>
<dbReference type="GO" id="GO:0000155">
    <property type="term" value="F:phosphorelay sensor kinase activity"/>
    <property type="evidence" value="ECO:0007669"/>
    <property type="project" value="InterPro"/>
</dbReference>
<organism evidence="13 14">
    <name type="scientific">Bacillus methanolicus PB1</name>
    <dbReference type="NCBI Taxonomy" id="997296"/>
    <lineage>
        <taxon>Bacteria</taxon>
        <taxon>Bacillati</taxon>
        <taxon>Bacillota</taxon>
        <taxon>Bacilli</taxon>
        <taxon>Bacillales</taxon>
        <taxon>Bacillaceae</taxon>
        <taxon>Bacillus</taxon>
    </lineage>
</organism>
<dbReference type="Gene3D" id="3.30.565.10">
    <property type="entry name" value="Histidine kinase-like ATPase, C-terminal domain"/>
    <property type="match status" value="1"/>
</dbReference>
<evidence type="ECO:0000256" key="7">
    <source>
        <dbReference type="ARBA" id="ARBA00022741"/>
    </source>
</evidence>
<dbReference type="InterPro" id="IPR035965">
    <property type="entry name" value="PAS-like_dom_sf"/>
</dbReference>
<dbReference type="InterPro" id="IPR050736">
    <property type="entry name" value="Sensor_HK_Regulatory"/>
</dbReference>
<dbReference type="GO" id="GO:0005886">
    <property type="term" value="C:plasma membrane"/>
    <property type="evidence" value="ECO:0007669"/>
    <property type="project" value="UniProtKB-SubCell"/>
</dbReference>
<dbReference type="InterPro" id="IPR036097">
    <property type="entry name" value="HisK_dim/P_sf"/>
</dbReference>
<keyword evidence="8 13" id="KW-0418">Kinase</keyword>
<dbReference type="Gene3D" id="3.30.450.20">
    <property type="entry name" value="PAS domain"/>
    <property type="match status" value="1"/>
</dbReference>
<dbReference type="PANTHER" id="PTHR43711:SF31">
    <property type="entry name" value="HISTIDINE KINASE"/>
    <property type="match status" value="1"/>
</dbReference>
<protein>
    <recommendedName>
        <fullName evidence="3">histidine kinase</fullName>
        <ecNumber evidence="3">2.7.13.3</ecNumber>
    </recommendedName>
</protein>
<dbReference type="RefSeq" id="WP_003351311.1">
    <property type="nucleotide sequence ID" value="NZ_AFEU01000002.1"/>
</dbReference>
<feature type="domain" description="Histidine kinase" evidence="12">
    <location>
        <begin position="135"/>
        <end position="350"/>
    </location>
</feature>
<comment type="catalytic activity">
    <reaction evidence="1">
        <text>ATP + protein L-histidine = ADP + protein N-phospho-L-histidine.</text>
        <dbReference type="EC" id="2.7.13.3"/>
    </reaction>
</comment>
<dbReference type="CDD" id="cd00082">
    <property type="entry name" value="HisKA"/>
    <property type="match status" value="1"/>
</dbReference>
<evidence type="ECO:0000256" key="6">
    <source>
        <dbReference type="ARBA" id="ARBA00022679"/>
    </source>
</evidence>
<evidence type="ECO:0000256" key="5">
    <source>
        <dbReference type="ARBA" id="ARBA00022553"/>
    </source>
</evidence>
<evidence type="ECO:0000256" key="2">
    <source>
        <dbReference type="ARBA" id="ARBA00004236"/>
    </source>
</evidence>
<dbReference type="InterPro" id="IPR036890">
    <property type="entry name" value="HATPase_C_sf"/>
</dbReference>
<keyword evidence="6" id="KW-0808">Transferase</keyword>
<dbReference type="Pfam" id="PF02518">
    <property type="entry name" value="HATPase_c"/>
    <property type="match status" value="1"/>
</dbReference>
<dbReference type="Gene3D" id="1.10.287.130">
    <property type="match status" value="1"/>
</dbReference>
<keyword evidence="14" id="KW-1185">Reference proteome</keyword>
<sequence>MIYDSTGKITLLNDNILKIVEIEIEEFENLRFEDNLISFIEEDGTPLNNEQLRGFFTLNTGVQFHHKVIGIKKNKKVAWFSVNTKLLEKSDEEESAKVLITMSDITERKQMEMEMIRAKEEAVKANQAKSEFLSTLSHELRTPLNGILGFSQLLELDHSLSDQQQEYVREILKGGRHLLNIINDLLDLSKIELGKLTIKLEFAHIHSIIEECVNMVLPAASKKNIKISKSLNDCQNVYVLIDHVRVKQIMINLLDNAIKYNKENGKIYIYCENKNRKLIFHIKDTGIGIRKNEYDKIFEPFYRLPNKNIEGTGIGLSLVKQLLQLMGGEIGVESREGEGSDFWFSLPIVKSTQPKAFYSKDGIEDIFVREK</sequence>
<dbReference type="InterPro" id="IPR003661">
    <property type="entry name" value="HisK_dim/P_dom"/>
</dbReference>
<dbReference type="EMBL" id="AFEU01000002">
    <property type="protein sequence ID" value="EIJ79914.1"/>
    <property type="molecule type" value="Genomic_DNA"/>
</dbReference>
<dbReference type="Pfam" id="PF00512">
    <property type="entry name" value="HisKA"/>
    <property type="match status" value="1"/>
</dbReference>
<keyword evidence="9" id="KW-0067">ATP-binding</keyword>
<evidence type="ECO:0000256" key="1">
    <source>
        <dbReference type="ARBA" id="ARBA00000085"/>
    </source>
</evidence>
<dbReference type="EC" id="2.7.13.3" evidence="3"/>
<keyword evidence="11" id="KW-0472">Membrane</keyword>
<reference evidence="13 14" key="1">
    <citation type="journal article" date="2012" name="Appl. Environ. Microbiol.">
        <title>Genome Sequence of Thermotolerant Bacillus methanolicus: Features and Regulation Related to Methylotrophy and Production of L-Lysine and L-Glutamate from Methanol.</title>
        <authorList>
            <person name="Heggeset T.M."/>
            <person name="Krog A."/>
            <person name="Balzer S."/>
            <person name="Wentzel A."/>
            <person name="Ellingsen T.E."/>
            <person name="Brautaset T."/>
        </authorList>
    </citation>
    <scope>NUCLEOTIDE SEQUENCE [LARGE SCALE GENOMIC DNA]</scope>
    <source>
        <strain evidence="13 14">PB1</strain>
    </source>
</reference>
<dbReference type="GO" id="GO:0005524">
    <property type="term" value="F:ATP binding"/>
    <property type="evidence" value="ECO:0007669"/>
    <property type="project" value="UniProtKB-KW"/>
</dbReference>
<dbReference type="PRINTS" id="PR00344">
    <property type="entry name" value="BCTRLSENSOR"/>
</dbReference>
<keyword evidence="10" id="KW-0902">Two-component regulatory system</keyword>
<dbReference type="PANTHER" id="PTHR43711">
    <property type="entry name" value="TWO-COMPONENT HISTIDINE KINASE"/>
    <property type="match status" value="1"/>
</dbReference>
<dbReference type="SMART" id="SM00388">
    <property type="entry name" value="HisKA"/>
    <property type="match status" value="1"/>
</dbReference>
<comment type="subcellular location">
    <subcellularLocation>
        <location evidence="2">Cell membrane</location>
    </subcellularLocation>
</comment>
<dbReference type="SMART" id="SM00387">
    <property type="entry name" value="HATPase_c"/>
    <property type="match status" value="1"/>
</dbReference>
<dbReference type="InterPro" id="IPR003594">
    <property type="entry name" value="HATPase_dom"/>
</dbReference>
<dbReference type="InterPro" id="IPR005467">
    <property type="entry name" value="His_kinase_dom"/>
</dbReference>
<dbReference type="InterPro" id="IPR004358">
    <property type="entry name" value="Sig_transdc_His_kin-like_C"/>
</dbReference>
<dbReference type="FunFam" id="3.30.565.10:FF:000023">
    <property type="entry name" value="PAS domain-containing sensor histidine kinase"/>
    <property type="match status" value="1"/>
</dbReference>
<dbReference type="eggNOG" id="COG2205">
    <property type="taxonomic scope" value="Bacteria"/>
</dbReference>
<evidence type="ECO:0000256" key="3">
    <source>
        <dbReference type="ARBA" id="ARBA00012438"/>
    </source>
</evidence>
<dbReference type="FunFam" id="1.10.287.130:FF:000038">
    <property type="entry name" value="Sensory transduction histidine kinase"/>
    <property type="match status" value="1"/>
</dbReference>
<gene>
    <name evidence="13" type="ORF">PB1_06102</name>
</gene>
<evidence type="ECO:0000256" key="10">
    <source>
        <dbReference type="ARBA" id="ARBA00023012"/>
    </source>
</evidence>
<dbReference type="SUPFAM" id="SSF55874">
    <property type="entry name" value="ATPase domain of HSP90 chaperone/DNA topoisomerase II/histidine kinase"/>
    <property type="match status" value="1"/>
</dbReference>
<evidence type="ECO:0000259" key="12">
    <source>
        <dbReference type="PROSITE" id="PS50109"/>
    </source>
</evidence>
<name>I3E093_BACMT</name>
<dbReference type="PROSITE" id="PS50109">
    <property type="entry name" value="HIS_KIN"/>
    <property type="match status" value="1"/>
</dbReference>
<evidence type="ECO:0000256" key="8">
    <source>
        <dbReference type="ARBA" id="ARBA00022777"/>
    </source>
</evidence>
<keyword evidence="7" id="KW-0547">Nucleotide-binding</keyword>
<dbReference type="SUPFAM" id="SSF47384">
    <property type="entry name" value="Homodimeric domain of signal transducing histidine kinase"/>
    <property type="match status" value="1"/>
</dbReference>
<dbReference type="STRING" id="997296.PB1_06102"/>
<accession>I3E093</accession>
<keyword evidence="4" id="KW-1003">Cell membrane</keyword>
<keyword evidence="5" id="KW-0597">Phosphoprotein</keyword>
<evidence type="ECO:0000256" key="4">
    <source>
        <dbReference type="ARBA" id="ARBA00022475"/>
    </source>
</evidence>
<dbReference type="Proteomes" id="UP000010523">
    <property type="component" value="Unassembled WGS sequence"/>
</dbReference>